<organism evidence="3 4">
    <name type="scientific">Halorhodospira neutriphila</name>
    <dbReference type="NCBI Taxonomy" id="168379"/>
    <lineage>
        <taxon>Bacteria</taxon>
        <taxon>Pseudomonadati</taxon>
        <taxon>Pseudomonadota</taxon>
        <taxon>Gammaproteobacteria</taxon>
        <taxon>Chromatiales</taxon>
        <taxon>Ectothiorhodospiraceae</taxon>
        <taxon>Halorhodospira</taxon>
    </lineage>
</organism>
<name>A0ABS1E4B2_9GAMM</name>
<dbReference type="EMBL" id="NRSH01000051">
    <property type="protein sequence ID" value="MBK1726573.1"/>
    <property type="molecule type" value="Genomic_DNA"/>
</dbReference>
<dbReference type="Gene3D" id="1.10.260.40">
    <property type="entry name" value="lambda repressor-like DNA-binding domains"/>
    <property type="match status" value="1"/>
</dbReference>
<dbReference type="RefSeq" id="WP_200257864.1">
    <property type="nucleotide sequence ID" value="NZ_NRSH01000051.1"/>
</dbReference>
<evidence type="ECO:0000259" key="2">
    <source>
        <dbReference type="PROSITE" id="PS50943"/>
    </source>
</evidence>
<dbReference type="SUPFAM" id="SSF47413">
    <property type="entry name" value="lambda repressor-like DNA-binding domains"/>
    <property type="match status" value="1"/>
</dbReference>
<dbReference type="PANTHER" id="PTHR36924:SF1">
    <property type="entry name" value="ANTITOXIN HIGA-1"/>
    <property type="match status" value="1"/>
</dbReference>
<dbReference type="Pfam" id="PF13560">
    <property type="entry name" value="HTH_31"/>
    <property type="match status" value="1"/>
</dbReference>
<protein>
    <submittedName>
        <fullName evidence="3">Addiction module antidote protein, HigA family</fullName>
    </submittedName>
</protein>
<evidence type="ECO:0000256" key="1">
    <source>
        <dbReference type="ARBA" id="ARBA00023125"/>
    </source>
</evidence>
<dbReference type="PROSITE" id="PS50943">
    <property type="entry name" value="HTH_CROC1"/>
    <property type="match status" value="1"/>
</dbReference>
<keyword evidence="4" id="KW-1185">Reference proteome</keyword>
<accession>A0ABS1E4B2</accession>
<dbReference type="InterPro" id="IPR001387">
    <property type="entry name" value="Cro/C1-type_HTH"/>
</dbReference>
<dbReference type="InterPro" id="IPR010982">
    <property type="entry name" value="Lambda_DNA-bd_dom_sf"/>
</dbReference>
<dbReference type="PANTHER" id="PTHR36924">
    <property type="entry name" value="ANTITOXIN HIGA-1"/>
    <property type="match status" value="1"/>
</dbReference>
<feature type="domain" description="HTH cro/C1-type" evidence="2">
    <location>
        <begin position="19"/>
        <end position="74"/>
    </location>
</feature>
<keyword evidence="1" id="KW-0238">DNA-binding</keyword>
<gene>
    <name evidence="3" type="primary">higA</name>
    <name evidence="3" type="ORF">CKO13_05950</name>
</gene>
<proteinExistence type="predicted"/>
<dbReference type="NCBIfam" id="TIGR02607">
    <property type="entry name" value="antidote_HigA"/>
    <property type="match status" value="1"/>
</dbReference>
<dbReference type="Proteomes" id="UP000738126">
    <property type="component" value="Unassembled WGS sequence"/>
</dbReference>
<reference evidence="3 4" key="1">
    <citation type="journal article" date="2020" name="Microorganisms">
        <title>Osmotic Adaptation and Compatible Solute Biosynthesis of Phototrophic Bacteria as Revealed from Genome Analyses.</title>
        <authorList>
            <person name="Imhoff J.F."/>
            <person name="Rahn T."/>
            <person name="Kunzel S."/>
            <person name="Keller A."/>
            <person name="Neulinger S.C."/>
        </authorList>
    </citation>
    <scope>NUCLEOTIDE SEQUENCE [LARGE SCALE GENOMIC DNA]</scope>
    <source>
        <strain evidence="3 4">DSM 15116</strain>
    </source>
</reference>
<comment type="caution">
    <text evidence="3">The sequence shown here is derived from an EMBL/GenBank/DDBJ whole genome shotgun (WGS) entry which is preliminary data.</text>
</comment>
<dbReference type="CDD" id="cd00093">
    <property type="entry name" value="HTH_XRE"/>
    <property type="match status" value="1"/>
</dbReference>
<evidence type="ECO:0000313" key="4">
    <source>
        <dbReference type="Proteomes" id="UP000738126"/>
    </source>
</evidence>
<dbReference type="InterPro" id="IPR013430">
    <property type="entry name" value="Toxin_antidote_HigA"/>
</dbReference>
<sequence>MSEPAPERAGKPVPPGEVLREQFLEPCGLTPETLAQRLGVPASRLEGILQGERRLCADTALRLARYFGTAPELWLQLQEQYELDVAFAAASDALERIEPHATRAGSRG</sequence>
<evidence type="ECO:0000313" key="3">
    <source>
        <dbReference type="EMBL" id="MBK1726573.1"/>
    </source>
</evidence>
<dbReference type="SMART" id="SM00530">
    <property type="entry name" value="HTH_XRE"/>
    <property type="match status" value="1"/>
</dbReference>